<reference evidence="3" key="1">
    <citation type="submission" date="2016-06" db="EMBL/GenBank/DDBJ databases">
        <authorList>
            <person name="Petersen J."/>
            <person name="Sayavedra L."/>
        </authorList>
    </citation>
    <scope>NUCLEOTIDE SEQUENCE [LARGE SCALE GENOMIC DNA]</scope>
    <source>
        <strain evidence="3">BazSymB</strain>
    </source>
</reference>
<proteinExistence type="predicted"/>
<name>A0A1H6IXW7_9GAMM</name>
<protein>
    <submittedName>
        <fullName evidence="2">Mating pair stabilisation TraN</fullName>
    </submittedName>
</protein>
<organism evidence="2 3">
    <name type="scientific">Bathymodiolus azoricus thioautotrophic gill symbiont</name>
    <dbReference type="NCBI Taxonomy" id="235205"/>
    <lineage>
        <taxon>Bacteria</taxon>
        <taxon>Pseudomonadati</taxon>
        <taxon>Pseudomonadota</taxon>
        <taxon>Gammaproteobacteria</taxon>
        <taxon>sulfur-oxidizing symbionts</taxon>
    </lineage>
</organism>
<accession>A0A1H6IXW7</accession>
<dbReference type="Proteomes" id="UP000198559">
    <property type="component" value="Unassembled WGS sequence"/>
</dbReference>
<feature type="signal peptide" evidence="1">
    <location>
        <begin position="1"/>
        <end position="20"/>
    </location>
</feature>
<evidence type="ECO:0000313" key="3">
    <source>
        <dbReference type="Proteomes" id="UP000198559"/>
    </source>
</evidence>
<gene>
    <name evidence="2" type="ORF">BAZSYMB_V2SCAFFOLD00009_21</name>
</gene>
<evidence type="ECO:0000256" key="1">
    <source>
        <dbReference type="SAM" id="SignalP"/>
    </source>
</evidence>
<sequence length="650" mass="70797">MKLVPILFFLSINVNVNVIASDIAPVDIKDFATQSLNNIPMNNKDFSKAYMNPLIGGEKLSTPSGTSFNVNLSCPTSNAFLQVMAQTNATGDVSYLQFSRDKDLDGVIDSVKNFPKTLSGVCSTGLISCTPGTWDECVGYKWNAENDNLSLIETGVGNLGGCYCINQSCGDSKKSQRIISSIVTDLGTAAANALASNNPQYTISGAQTTGAIAKFYGQKLIGCGAGSATTMASYYQNPQDIERAADGYKTDANGIYQLIANSSAAQKSLTTLQSCTLNRNTSYKNITLSDILSYSGGDGGVHSCAGDGCIELVLGKIGNNYWSGYCDIQHQKVSFYVNMPEKIKKATLVNARWDDWIKVAANNQTIYAHPYANWDGQTIGNKKCEWSTSWNKYPNVDFTDLIKQKGRIDFTVDVQVAGNGEGYAYAQVLVDESCGLDQEWITNSCEAIEQDKKCRLKNEIIDGVQTYKNYHPTGKTPIASERNISNSCDVKIKRSWWKVKREYDCKTNTEFDFSKGIERNAVVQSSATTTGFNDMVDGVTTKIDLSLPNIETQPSCTNACKTKRKKDKVSVSAQGPVTDKVGEDWETLYRKCTGDNQNICPAGADEKVITTCSCLNEFSTASVMMQSLRQAAQGLICASGDKKLSNTKKD</sequence>
<evidence type="ECO:0000313" key="2">
    <source>
        <dbReference type="EMBL" id="SEH54513.1"/>
    </source>
</evidence>
<keyword evidence="1" id="KW-0732">Signal</keyword>
<dbReference type="EMBL" id="CVUD02000001">
    <property type="protein sequence ID" value="SEH54513.1"/>
    <property type="molecule type" value="Genomic_DNA"/>
</dbReference>
<dbReference type="AlphaFoldDB" id="A0A1H6IXW7"/>
<feature type="chain" id="PRO_5011576296" evidence="1">
    <location>
        <begin position="21"/>
        <end position="650"/>
    </location>
</feature>
<dbReference type="STRING" id="235205.BAZSYMB_V2SCAFFOLD00009_21"/>